<evidence type="ECO:0000256" key="1">
    <source>
        <dbReference type="ARBA" id="ARBA00022603"/>
    </source>
</evidence>
<dbReference type="PIRSF" id="PIRSF004553">
    <property type="entry name" value="CHP00095"/>
    <property type="match status" value="1"/>
</dbReference>
<gene>
    <name evidence="4" type="primary">rsmD</name>
    <name evidence="4" type="ORF">KU39_628</name>
</gene>
<dbReference type="NCBIfam" id="TIGR00095">
    <property type="entry name" value="16S rRNA (guanine(966)-N(2))-methyltransferase RsmD"/>
    <property type="match status" value="1"/>
</dbReference>
<dbReference type="PANTHER" id="PTHR43542:SF1">
    <property type="entry name" value="METHYLTRANSFERASE"/>
    <property type="match status" value="1"/>
</dbReference>
<accession>A0A1L6T9L3</accession>
<evidence type="ECO:0000313" key="4">
    <source>
        <dbReference type="EMBL" id="ALB21812.1"/>
    </source>
</evidence>
<evidence type="ECO:0000256" key="3">
    <source>
        <dbReference type="PIRNR" id="PIRNR004553"/>
    </source>
</evidence>
<dbReference type="CDD" id="cd02440">
    <property type="entry name" value="AdoMet_MTases"/>
    <property type="match status" value="1"/>
</dbReference>
<dbReference type="Proteomes" id="UP000029558">
    <property type="component" value="Chromosome"/>
</dbReference>
<dbReference type="AlphaFoldDB" id="A0A1L6T9L3"/>
<keyword evidence="1 3" id="KW-0489">Methyltransferase</keyword>
<comment type="catalytic activity">
    <reaction evidence="3">
        <text>guanosine(966) in 16S rRNA + S-adenosyl-L-methionine = N(2)-methylguanosine(966) in 16S rRNA + S-adenosyl-L-homocysteine + H(+)</text>
        <dbReference type="Rhea" id="RHEA:23548"/>
        <dbReference type="Rhea" id="RHEA-COMP:10211"/>
        <dbReference type="Rhea" id="RHEA-COMP:10212"/>
        <dbReference type="ChEBI" id="CHEBI:15378"/>
        <dbReference type="ChEBI" id="CHEBI:57856"/>
        <dbReference type="ChEBI" id="CHEBI:59789"/>
        <dbReference type="ChEBI" id="CHEBI:74269"/>
        <dbReference type="ChEBI" id="CHEBI:74481"/>
        <dbReference type="EC" id="2.1.1.171"/>
    </reaction>
</comment>
<sequence length="196" mass="22341">MKRKTNVGTVRIISGKYRGRKITFPALAGVRPSPDRIRETLFNWLMDDIYQQRCLDVFAGSGILGLETLSRGAAHLTAWEQQQDLANHLQQQLDALNFNDHAQVQCADSLTLLNQTCSIPYNLVFLDPPFYQNLIPICLERLICNHWLQSGSYLYIETEASYVLDSKLSLDHRLTLLRSKKSGDVAYHLLSYQPTV</sequence>
<dbReference type="EMBL" id="CP012508">
    <property type="protein sequence ID" value="ALB21812.1"/>
    <property type="molecule type" value="Genomic_DNA"/>
</dbReference>
<organism evidence="4 5">
    <name type="scientific">Piscirickettsia salmonis</name>
    <dbReference type="NCBI Taxonomy" id="1238"/>
    <lineage>
        <taxon>Bacteria</taxon>
        <taxon>Pseudomonadati</taxon>
        <taxon>Pseudomonadota</taxon>
        <taxon>Gammaproteobacteria</taxon>
        <taxon>Thiotrichales</taxon>
        <taxon>Piscirickettsiaceae</taxon>
        <taxon>Piscirickettsia</taxon>
    </lineage>
</organism>
<reference evidence="4 5" key="1">
    <citation type="journal article" date="2014" name="Genome Announc.">
        <title>Comparative Genome Analysis of Two Isolates of the Fish Pathogen Piscirickettsia salmonis from Different Hosts Reveals Major Differences in Virulence-Associated Secretion Systems.</title>
        <authorList>
            <person name="Bohle H."/>
            <person name="Henriquez P."/>
            <person name="Grothusen H."/>
            <person name="Navas E."/>
            <person name="Sandoval A."/>
            <person name="Bustamante F."/>
            <person name="Bustos P."/>
            <person name="Mancilla M."/>
        </authorList>
    </citation>
    <scope>NUCLEOTIDE SEQUENCE [LARGE SCALE GENOMIC DNA]</scope>
    <source>
        <strain evidence="5">B1-32597</strain>
    </source>
</reference>
<protein>
    <recommendedName>
        <fullName evidence="3">Ribosomal RNA small subunit methyltransferase D</fullName>
        <ecNumber evidence="3">2.1.1.171</ecNumber>
    </recommendedName>
</protein>
<proteinExistence type="inferred from homology"/>
<keyword evidence="2 3" id="KW-0808">Transferase</keyword>
<dbReference type="OrthoDB" id="9803017at2"/>
<comment type="similarity">
    <text evidence="3">Belongs to the methyltransferase superfamily. RsmD family.</text>
</comment>
<dbReference type="Gene3D" id="3.40.50.150">
    <property type="entry name" value="Vaccinia Virus protein VP39"/>
    <property type="match status" value="1"/>
</dbReference>
<comment type="function">
    <text evidence="3">Specifically methylates the guanine in position 966 of 16S rRNA in the assembled 30S particle.</text>
</comment>
<keyword evidence="3" id="KW-0949">S-adenosyl-L-methionine</keyword>
<dbReference type="InterPro" id="IPR029063">
    <property type="entry name" value="SAM-dependent_MTases_sf"/>
</dbReference>
<keyword evidence="3" id="KW-0698">rRNA processing</keyword>
<dbReference type="RefSeq" id="WP_017377833.1">
    <property type="nucleotide sequence ID" value="NZ_CP012508.1"/>
</dbReference>
<dbReference type="InterPro" id="IPR004398">
    <property type="entry name" value="RNA_MeTrfase_RsmD"/>
</dbReference>
<dbReference type="Pfam" id="PF03602">
    <property type="entry name" value="Cons_hypoth95"/>
    <property type="match status" value="1"/>
</dbReference>
<evidence type="ECO:0000256" key="2">
    <source>
        <dbReference type="ARBA" id="ARBA00022679"/>
    </source>
</evidence>
<evidence type="ECO:0000313" key="5">
    <source>
        <dbReference type="Proteomes" id="UP000029558"/>
    </source>
</evidence>
<dbReference type="GO" id="GO:0052913">
    <property type="term" value="F:16S rRNA (guanine(966)-N(2))-methyltransferase activity"/>
    <property type="evidence" value="ECO:0007669"/>
    <property type="project" value="UniProtKB-EC"/>
</dbReference>
<dbReference type="PANTHER" id="PTHR43542">
    <property type="entry name" value="METHYLTRANSFERASE"/>
    <property type="match status" value="1"/>
</dbReference>
<name>A0A1L6T9L3_PISSA</name>
<dbReference type="SUPFAM" id="SSF53335">
    <property type="entry name" value="S-adenosyl-L-methionine-dependent methyltransferases"/>
    <property type="match status" value="1"/>
</dbReference>
<dbReference type="EC" id="2.1.1.171" evidence="3"/>